<gene>
    <name evidence="3" type="ORF">SAMN06295960_3678</name>
</gene>
<reference evidence="3 4" key="1">
    <citation type="submission" date="2017-04" db="EMBL/GenBank/DDBJ databases">
        <authorList>
            <person name="Afonso C.L."/>
            <person name="Miller P.J."/>
            <person name="Scott M.A."/>
            <person name="Spackman E."/>
            <person name="Goraichik I."/>
            <person name="Dimitrov K.M."/>
            <person name="Suarez D.L."/>
            <person name="Swayne D.E."/>
        </authorList>
    </citation>
    <scope>NUCLEOTIDE SEQUENCE [LARGE SCALE GENOMIC DNA]</scope>
    <source>
        <strain evidence="3 4">11</strain>
    </source>
</reference>
<feature type="domain" description="Sporulation membrane protein YtrI C-terminal" evidence="2">
    <location>
        <begin position="67"/>
        <end position="152"/>
    </location>
</feature>
<organism evidence="3 4">
    <name type="scientific">Paenibacillus aquistagni</name>
    <dbReference type="NCBI Taxonomy" id="1852522"/>
    <lineage>
        <taxon>Bacteria</taxon>
        <taxon>Bacillati</taxon>
        <taxon>Bacillota</taxon>
        <taxon>Bacilli</taxon>
        <taxon>Bacillales</taxon>
        <taxon>Paenibacillaceae</taxon>
        <taxon>Paenibacillus</taxon>
    </lineage>
</organism>
<dbReference type="STRING" id="1852522.SAMN06295960_3678"/>
<dbReference type="AlphaFoldDB" id="A0A1X7LLU7"/>
<sequence length="160" mass="18369">MHIRLLIRDLALIIIGMLIGACVYHAIFLHQIQELTMRNLDLQDKLSHYQAENEDLIRYKHQSSVIKSISVHIYEQHKQDIPAADEALLKKKLLQDLGGMKGRSVFQIDEYTKLIEGLLTSKVYTNINDHDYTISVRTMLVAEGVLHVWVDARLQLPTAP</sequence>
<keyword evidence="4" id="KW-1185">Reference proteome</keyword>
<dbReference type="Pfam" id="PF26347">
    <property type="entry name" value="YtrI_sporulation"/>
    <property type="match status" value="1"/>
</dbReference>
<dbReference type="RefSeq" id="WP_085496585.1">
    <property type="nucleotide sequence ID" value="NZ_FXAZ01000005.1"/>
</dbReference>
<evidence type="ECO:0000313" key="3">
    <source>
        <dbReference type="EMBL" id="SMG54212.1"/>
    </source>
</evidence>
<evidence type="ECO:0000259" key="2">
    <source>
        <dbReference type="Pfam" id="PF26347"/>
    </source>
</evidence>
<feature type="transmembrane region" description="Helical" evidence="1">
    <location>
        <begin position="6"/>
        <end position="29"/>
    </location>
</feature>
<dbReference type="EMBL" id="FXAZ01000005">
    <property type="protein sequence ID" value="SMG54212.1"/>
    <property type="molecule type" value="Genomic_DNA"/>
</dbReference>
<dbReference type="PROSITE" id="PS51257">
    <property type="entry name" value="PROKAR_LIPOPROTEIN"/>
    <property type="match status" value="1"/>
</dbReference>
<accession>A0A1X7LLU7</accession>
<dbReference type="InterPro" id="IPR058620">
    <property type="entry name" value="YtrI_C"/>
</dbReference>
<keyword evidence="1" id="KW-0812">Transmembrane</keyword>
<keyword evidence="1" id="KW-1133">Transmembrane helix</keyword>
<evidence type="ECO:0000313" key="4">
    <source>
        <dbReference type="Proteomes" id="UP000193834"/>
    </source>
</evidence>
<proteinExistence type="predicted"/>
<name>A0A1X7LLU7_9BACL</name>
<dbReference type="OrthoDB" id="2655161at2"/>
<dbReference type="Proteomes" id="UP000193834">
    <property type="component" value="Unassembled WGS sequence"/>
</dbReference>
<evidence type="ECO:0000256" key="1">
    <source>
        <dbReference type="SAM" id="Phobius"/>
    </source>
</evidence>
<protein>
    <recommendedName>
        <fullName evidence="2">Sporulation membrane protein YtrI C-terminal domain-containing protein</fullName>
    </recommendedName>
</protein>
<keyword evidence="1" id="KW-0472">Membrane</keyword>